<comment type="similarity">
    <text evidence="2">Belongs to the TRAPP small subunits family. BET3 subfamily.</text>
</comment>
<dbReference type="InterPro" id="IPR024096">
    <property type="entry name" value="NO_sig/Golgi_transp_ligand-bd"/>
</dbReference>
<dbReference type="AlphaFoldDB" id="A0A8C6HQ59"/>
<dbReference type="Gene3D" id="3.30.1380.20">
    <property type="entry name" value="Trafficking protein particle complex subunit 3"/>
    <property type="match status" value="2"/>
</dbReference>
<proteinExistence type="inferred from homology"/>
<evidence type="ECO:0000256" key="2">
    <source>
        <dbReference type="ARBA" id="ARBA00006218"/>
    </source>
</evidence>
<dbReference type="GeneTree" id="ENSGT00390000012948"/>
<organism evidence="3 4">
    <name type="scientific">Mus spicilegus</name>
    <name type="common">Mound-building mouse</name>
    <dbReference type="NCBI Taxonomy" id="10103"/>
    <lineage>
        <taxon>Eukaryota</taxon>
        <taxon>Metazoa</taxon>
        <taxon>Chordata</taxon>
        <taxon>Craniata</taxon>
        <taxon>Vertebrata</taxon>
        <taxon>Euteleostomi</taxon>
        <taxon>Mammalia</taxon>
        <taxon>Eutheria</taxon>
        <taxon>Euarchontoglires</taxon>
        <taxon>Glires</taxon>
        <taxon>Rodentia</taxon>
        <taxon>Myomorpha</taxon>
        <taxon>Muroidea</taxon>
        <taxon>Muridae</taxon>
        <taxon>Murinae</taxon>
        <taxon>Mus</taxon>
        <taxon>Mus</taxon>
    </lineage>
</organism>
<dbReference type="Pfam" id="PF04051">
    <property type="entry name" value="TRAPP"/>
    <property type="match status" value="1"/>
</dbReference>
<dbReference type="GO" id="GO:0006888">
    <property type="term" value="P:endoplasmic reticulum to Golgi vesicle-mediated transport"/>
    <property type="evidence" value="ECO:0007669"/>
    <property type="project" value="TreeGrafter"/>
</dbReference>
<evidence type="ECO:0000313" key="3">
    <source>
        <dbReference type="Ensembl" id="ENSMSIP00000024249.1"/>
    </source>
</evidence>
<dbReference type="Ensembl" id="ENSMSIT00000030591.1">
    <property type="protein sequence ID" value="ENSMSIP00000024249.1"/>
    <property type="gene ID" value="ENSMSIG00000020511.1"/>
</dbReference>
<reference evidence="3" key="2">
    <citation type="submission" date="2025-09" db="UniProtKB">
        <authorList>
            <consortium name="Ensembl"/>
        </authorList>
    </citation>
    <scope>IDENTIFICATION</scope>
</reference>
<keyword evidence="4" id="KW-1185">Reference proteome</keyword>
<accession>A0A8C6HQ59</accession>
<evidence type="ECO:0000313" key="4">
    <source>
        <dbReference type="Proteomes" id="UP000694415"/>
    </source>
</evidence>
<protein>
    <submittedName>
        <fullName evidence="3">Uncharacterized protein</fullName>
    </submittedName>
</protein>
<dbReference type="PANTHER" id="PTHR12817:SF3">
    <property type="entry name" value="TRAFFICKING PROTEIN PARTICLE COMPLEX SUBUNIT 6B"/>
    <property type="match status" value="1"/>
</dbReference>
<evidence type="ECO:0000256" key="1">
    <source>
        <dbReference type="ARBA" id="ARBA00004222"/>
    </source>
</evidence>
<dbReference type="GO" id="GO:0030008">
    <property type="term" value="C:TRAPP complex"/>
    <property type="evidence" value="ECO:0007669"/>
    <property type="project" value="TreeGrafter"/>
</dbReference>
<dbReference type="GO" id="GO:0005802">
    <property type="term" value="C:trans-Golgi network"/>
    <property type="evidence" value="ECO:0007669"/>
    <property type="project" value="TreeGrafter"/>
</dbReference>
<dbReference type="PANTHER" id="PTHR12817">
    <property type="entry name" value="TRAFFICKING PROTEIN PARTICLE COMPLEX SUBUNIT 6B"/>
    <property type="match status" value="1"/>
</dbReference>
<dbReference type="InterPro" id="IPR037992">
    <property type="entry name" value="TRAPPC6/Trs33"/>
</dbReference>
<sequence length="111" mass="12431">MDVLLNWKTAFQVGQRLIGRFTEDTVRFKDALEIIKIICKDFWTTYSEHASKYVAFTCGLIRGGLSTLGIESRVIPEASSVPVCKLQMMTQRLQDAVTHGRDCSCAKPCKG</sequence>
<reference evidence="3" key="1">
    <citation type="submission" date="2025-08" db="UniProtKB">
        <authorList>
            <consortium name="Ensembl"/>
        </authorList>
    </citation>
    <scope>IDENTIFICATION</scope>
</reference>
<dbReference type="Proteomes" id="UP000694415">
    <property type="component" value="Unplaced"/>
</dbReference>
<dbReference type="SUPFAM" id="SSF111126">
    <property type="entry name" value="Ligand-binding domain in the NO signalling and Golgi transport"/>
    <property type="match status" value="1"/>
</dbReference>
<comment type="subcellular location">
    <subcellularLocation>
        <location evidence="1">Golgi apparatus</location>
        <location evidence="1">cis-Golgi network</location>
    </subcellularLocation>
</comment>
<dbReference type="InterPro" id="IPR007194">
    <property type="entry name" value="TRAPP_component"/>
</dbReference>
<name>A0A8C6HQ59_MUSSI</name>
<dbReference type="GO" id="GO:0005801">
    <property type="term" value="C:cis-Golgi network"/>
    <property type="evidence" value="ECO:0007669"/>
    <property type="project" value="TreeGrafter"/>
</dbReference>